<dbReference type="SMART" id="SM00697">
    <property type="entry name" value="DM8"/>
    <property type="match status" value="1"/>
</dbReference>
<dbReference type="InterPro" id="IPR010512">
    <property type="entry name" value="DUF1091"/>
</dbReference>
<name>A0A0M4ELM7_DROBS</name>
<dbReference type="Gene3D" id="2.70.220.10">
    <property type="entry name" value="Ganglioside GM2 activator"/>
    <property type="match status" value="1"/>
</dbReference>
<reference evidence="3 4" key="1">
    <citation type="submission" date="2015-08" db="EMBL/GenBank/DDBJ databases">
        <title>Ancestral chromatin configuration constrains chromatin evolution on differentiating sex chromosomes in Drosophila.</title>
        <authorList>
            <person name="Zhou Q."/>
            <person name="Bachtrog D."/>
        </authorList>
    </citation>
    <scope>NUCLEOTIDE SEQUENCE [LARGE SCALE GENOMIC DNA]</scope>
    <source>
        <tissue evidence="3">Whole larvae</tissue>
    </source>
</reference>
<feature type="signal peptide" evidence="2">
    <location>
        <begin position="1"/>
        <end position="25"/>
    </location>
</feature>
<evidence type="ECO:0000256" key="2">
    <source>
        <dbReference type="SAM" id="SignalP"/>
    </source>
</evidence>
<dbReference type="OrthoDB" id="7911967at2759"/>
<keyword evidence="1 2" id="KW-0732">Signal</keyword>
<dbReference type="InterPro" id="IPR036846">
    <property type="entry name" value="GM2-AP_sf"/>
</dbReference>
<proteinExistence type="predicted"/>
<dbReference type="EMBL" id="CP012526">
    <property type="protein sequence ID" value="ALC46227.1"/>
    <property type="molecule type" value="Genomic_DNA"/>
</dbReference>
<evidence type="ECO:0000313" key="4">
    <source>
        <dbReference type="Proteomes" id="UP000494163"/>
    </source>
</evidence>
<gene>
    <name evidence="3" type="ORF">Dbus_chr3Rg977</name>
</gene>
<evidence type="ECO:0000256" key="1">
    <source>
        <dbReference type="ARBA" id="ARBA00022729"/>
    </source>
</evidence>
<dbReference type="PANTHER" id="PTHR21112:SF10">
    <property type="entry name" value="CHEMOSENSORY PROTEIN A 87A"/>
    <property type="match status" value="1"/>
</dbReference>
<dbReference type="OMA" id="CDFMKSY"/>
<dbReference type="AlphaFoldDB" id="A0A0M4ELM7"/>
<keyword evidence="4" id="KW-1185">Reference proteome</keyword>
<evidence type="ECO:0000313" key="3">
    <source>
        <dbReference type="EMBL" id="ALC46227.1"/>
    </source>
</evidence>
<dbReference type="PANTHER" id="PTHR21112">
    <property type="entry name" value="CHEMOSENSORY PROTEIN A 29A-RELATED"/>
    <property type="match status" value="1"/>
</dbReference>
<accession>A0A0M4ELM7</accession>
<feature type="chain" id="PRO_5005793363" evidence="2">
    <location>
        <begin position="26"/>
        <end position="183"/>
    </location>
</feature>
<sequence length="183" mass="21113">MAAYTVPFRLFACLLLVLCLAAVRCEDEKTLKLRKLEKIKEDDKDFQSSVQLSEPDAEGHIKLSGELKQHVTLDNDWKVNLTAYRADSADGEYKLFKAMPPMGVCQLLSSYYKNFFYEKLKDYSNAPHPDTCPLTPTDYYLKDYPLDSSMIKKMLQPGYYRVTGQLLKDDQNQLEYLAEVQVE</sequence>
<protein>
    <submittedName>
        <fullName evidence="3">CheA87a</fullName>
    </submittedName>
</protein>
<dbReference type="Proteomes" id="UP000494163">
    <property type="component" value="Chromosome 3R"/>
</dbReference>
<organism evidence="3 4">
    <name type="scientific">Drosophila busckii</name>
    <name type="common">Fruit fly</name>
    <dbReference type="NCBI Taxonomy" id="30019"/>
    <lineage>
        <taxon>Eukaryota</taxon>
        <taxon>Metazoa</taxon>
        <taxon>Ecdysozoa</taxon>
        <taxon>Arthropoda</taxon>
        <taxon>Hexapoda</taxon>
        <taxon>Insecta</taxon>
        <taxon>Pterygota</taxon>
        <taxon>Neoptera</taxon>
        <taxon>Endopterygota</taxon>
        <taxon>Diptera</taxon>
        <taxon>Brachycera</taxon>
        <taxon>Muscomorpha</taxon>
        <taxon>Ephydroidea</taxon>
        <taxon>Drosophilidae</taxon>
        <taxon>Drosophila</taxon>
    </lineage>
</organism>
<dbReference type="Pfam" id="PF06477">
    <property type="entry name" value="DUF1091"/>
    <property type="match status" value="1"/>
</dbReference>